<keyword evidence="4 7" id="KW-0689">Ribosomal protein</keyword>
<evidence type="ECO:0000313" key="13">
    <source>
        <dbReference type="Proteomes" id="UP000095468"/>
    </source>
</evidence>
<proteinExistence type="inferred from homology"/>
<dbReference type="NCBIfam" id="TIGR00060">
    <property type="entry name" value="L18_bact"/>
    <property type="match status" value="1"/>
</dbReference>
<keyword evidence="3 7" id="KW-0694">RNA-binding</keyword>
<evidence type="ECO:0000313" key="11">
    <source>
        <dbReference type="EMBL" id="MZJ38921.1"/>
    </source>
</evidence>
<reference evidence="9 13" key="1">
    <citation type="submission" date="2015-09" db="EMBL/GenBank/DDBJ databases">
        <authorList>
            <consortium name="Pathogen Informatics"/>
        </authorList>
    </citation>
    <scope>NUCLEOTIDE SEQUENCE [LARGE SCALE GENOMIC DNA]</scope>
    <source>
        <strain evidence="9 13">2789STDY5608823</strain>
    </source>
</reference>
<gene>
    <name evidence="7 9" type="primary">rplR</name>
    <name evidence="12" type="ORF">CKJAJONC_01612</name>
    <name evidence="9" type="ORF">ERS852381_01785</name>
    <name evidence="11" type="ORF">GT464_02975</name>
    <name evidence="10" type="ORF">PMW86_06870</name>
</gene>
<dbReference type="GO" id="GO:0005840">
    <property type="term" value="C:ribosome"/>
    <property type="evidence" value="ECO:0007669"/>
    <property type="project" value="UniProtKB-KW"/>
</dbReference>
<evidence type="ECO:0000313" key="15">
    <source>
        <dbReference type="Proteomes" id="UP000469380"/>
    </source>
</evidence>
<comment type="function">
    <text evidence="7">This is one of the proteins that bind and probably mediate the attachment of the 5S RNA into the large ribosomal subunit, where it forms part of the central protuberance.</text>
</comment>
<dbReference type="AlphaFoldDB" id="A0A174FYF0"/>
<keyword evidence="2 7" id="KW-0699">rRNA-binding</keyword>
<dbReference type="PANTHER" id="PTHR12899">
    <property type="entry name" value="39S RIBOSOMAL PROTEIN L18, MITOCHONDRIAL"/>
    <property type="match status" value="1"/>
</dbReference>
<comment type="similarity">
    <text evidence="1 7">Belongs to the universal ribosomal protein uL18 family.</text>
</comment>
<dbReference type="STRING" id="74426.ERS852399_01344"/>
<dbReference type="CDD" id="cd00432">
    <property type="entry name" value="Ribosomal_L18_L5e"/>
    <property type="match status" value="1"/>
</dbReference>
<feature type="region of interest" description="Disordered" evidence="8">
    <location>
        <begin position="1"/>
        <end position="27"/>
    </location>
</feature>
<dbReference type="PaxDb" id="74426-ERS852399_01344"/>
<reference evidence="11 15" key="2">
    <citation type="journal article" date="2019" name="Nat. Med.">
        <title>A library of human gut bacterial isolates paired with longitudinal multiomics data enables mechanistic microbiome research.</title>
        <authorList>
            <person name="Poyet M."/>
            <person name="Groussin M."/>
            <person name="Gibbons S.M."/>
            <person name="Avila-Pacheco J."/>
            <person name="Jiang X."/>
            <person name="Kearney S.M."/>
            <person name="Perrotta A.R."/>
            <person name="Berdy B."/>
            <person name="Zhao S."/>
            <person name="Lieberman T.D."/>
            <person name="Swanson P.K."/>
            <person name="Smith M."/>
            <person name="Roesemann S."/>
            <person name="Alexander J.E."/>
            <person name="Rich S.A."/>
            <person name="Livny J."/>
            <person name="Vlamakis H."/>
            <person name="Clish C."/>
            <person name="Bullock K."/>
            <person name="Deik A."/>
            <person name="Scott J."/>
            <person name="Pierce K.A."/>
            <person name="Xavier R.J."/>
            <person name="Alm E.J."/>
        </authorList>
    </citation>
    <scope>NUCLEOTIDE SEQUENCE [LARGE SCALE GENOMIC DNA]</scope>
    <source>
        <strain evidence="11 15">BIOML-A20</strain>
    </source>
</reference>
<keyword evidence="5 7" id="KW-0687">Ribonucleoprotein</keyword>
<dbReference type="Proteomes" id="UP000368032">
    <property type="component" value="Unassembled WGS sequence"/>
</dbReference>
<dbReference type="Proteomes" id="UP000095468">
    <property type="component" value="Unassembled WGS sequence"/>
</dbReference>
<dbReference type="InterPro" id="IPR057268">
    <property type="entry name" value="Ribosomal_L18"/>
</dbReference>
<reference evidence="10" key="4">
    <citation type="submission" date="2023-01" db="EMBL/GenBank/DDBJ databases">
        <title>Human gut microbiome strain richness.</title>
        <authorList>
            <person name="Chen-Liaw A."/>
        </authorList>
    </citation>
    <scope>NUCLEOTIDE SEQUENCE</scope>
    <source>
        <strain evidence="10">D54st1_D6_D54t1_190329</strain>
    </source>
</reference>
<accession>A0A174FYF0</accession>
<dbReference type="Gene3D" id="3.30.420.100">
    <property type="match status" value="1"/>
</dbReference>
<dbReference type="InterPro" id="IPR004389">
    <property type="entry name" value="Ribosomal_uL18_bac-type"/>
</dbReference>
<reference evidence="12 14" key="3">
    <citation type="submission" date="2019-10" db="EMBL/GenBank/DDBJ databases">
        <authorList>
            <person name="Wolf R A."/>
        </authorList>
    </citation>
    <scope>NUCLEOTIDE SEQUENCE [LARGE SCALE GENOMIC DNA]</scope>
    <source>
        <strain evidence="12">Collinsella_aerofaciens_DSM_13712</strain>
    </source>
</reference>
<evidence type="ECO:0000313" key="9">
    <source>
        <dbReference type="EMBL" id="CUO53639.1"/>
    </source>
</evidence>
<dbReference type="GO" id="GO:0006412">
    <property type="term" value="P:translation"/>
    <property type="evidence" value="ECO:0007669"/>
    <property type="project" value="UniProtKB-UniRule"/>
</dbReference>
<dbReference type="Proteomes" id="UP000469380">
    <property type="component" value="Unassembled WGS sequence"/>
</dbReference>
<comment type="subunit">
    <text evidence="7">Part of the 50S ribosomal subunit; part of the 5S rRNA/L5/L18/L25 subcomplex. Contacts the 5S and 23S rRNAs.</text>
</comment>
<dbReference type="EMBL" id="JAQLEC010000023">
    <property type="protein sequence ID" value="MDB1839309.1"/>
    <property type="molecule type" value="Genomic_DNA"/>
</dbReference>
<evidence type="ECO:0000256" key="6">
    <source>
        <dbReference type="ARBA" id="ARBA00035197"/>
    </source>
</evidence>
<evidence type="ECO:0000256" key="1">
    <source>
        <dbReference type="ARBA" id="ARBA00007116"/>
    </source>
</evidence>
<evidence type="ECO:0000256" key="2">
    <source>
        <dbReference type="ARBA" id="ARBA00022730"/>
    </source>
</evidence>
<evidence type="ECO:0000256" key="3">
    <source>
        <dbReference type="ARBA" id="ARBA00022884"/>
    </source>
</evidence>
<dbReference type="Pfam" id="PF00861">
    <property type="entry name" value="Ribosomal_L18p"/>
    <property type="match status" value="1"/>
</dbReference>
<dbReference type="EMBL" id="CYYP01000019">
    <property type="protein sequence ID" value="CUO53639.1"/>
    <property type="molecule type" value="Genomic_DNA"/>
</dbReference>
<sequence length="122" mass="13288">MNKHKAKLEGLKRRQRRVRGKVSGTSERPRLRVTRTNANIYAQIIDDSKGSSLTLVSASTLEAEFKGTHTSNKEAAEKVGQLVGKRAIEAGITKVAFDRGGRIYHGRVKALADGARAAGLEF</sequence>
<protein>
    <recommendedName>
        <fullName evidence="6 7">Large ribosomal subunit protein uL18</fullName>
    </recommendedName>
</protein>
<evidence type="ECO:0000313" key="14">
    <source>
        <dbReference type="Proteomes" id="UP000368032"/>
    </source>
</evidence>
<dbReference type="InterPro" id="IPR005484">
    <property type="entry name" value="Ribosomal_uL18_bac/plant/anim"/>
</dbReference>
<dbReference type="GO" id="GO:0008097">
    <property type="term" value="F:5S rRNA binding"/>
    <property type="evidence" value="ECO:0007669"/>
    <property type="project" value="TreeGrafter"/>
</dbReference>
<evidence type="ECO:0000256" key="7">
    <source>
        <dbReference type="HAMAP-Rule" id="MF_01337"/>
    </source>
</evidence>
<dbReference type="Proteomes" id="UP001212741">
    <property type="component" value="Unassembled WGS sequence"/>
</dbReference>
<dbReference type="RefSeq" id="WP_006235264.1">
    <property type="nucleotide sequence ID" value="NZ_CABIYU010000011.1"/>
</dbReference>
<dbReference type="GO" id="GO:1990904">
    <property type="term" value="C:ribonucleoprotein complex"/>
    <property type="evidence" value="ECO:0007669"/>
    <property type="project" value="UniProtKB-KW"/>
</dbReference>
<evidence type="ECO:0000313" key="10">
    <source>
        <dbReference type="EMBL" id="MDB1839309.1"/>
    </source>
</evidence>
<dbReference type="HAMAP" id="MF_01337_B">
    <property type="entry name" value="Ribosomal_uL18_B"/>
    <property type="match status" value="1"/>
</dbReference>
<evidence type="ECO:0000313" key="12">
    <source>
        <dbReference type="EMBL" id="VWL92709.1"/>
    </source>
</evidence>
<organism evidence="9 13">
    <name type="scientific">Collinsella aerofaciens</name>
    <dbReference type="NCBI Taxonomy" id="74426"/>
    <lineage>
        <taxon>Bacteria</taxon>
        <taxon>Bacillati</taxon>
        <taxon>Actinomycetota</taxon>
        <taxon>Coriobacteriia</taxon>
        <taxon>Coriobacteriales</taxon>
        <taxon>Coriobacteriaceae</taxon>
        <taxon>Collinsella</taxon>
    </lineage>
</organism>
<dbReference type="EMBL" id="WWSR01000003">
    <property type="protein sequence ID" value="MZJ38921.1"/>
    <property type="molecule type" value="Genomic_DNA"/>
</dbReference>
<evidence type="ECO:0000256" key="8">
    <source>
        <dbReference type="SAM" id="MobiDB-lite"/>
    </source>
</evidence>
<dbReference type="FunFam" id="3.30.420.100:FF:000001">
    <property type="entry name" value="50S ribosomal protein L18"/>
    <property type="match status" value="1"/>
</dbReference>
<dbReference type="GO" id="GO:0005737">
    <property type="term" value="C:cytoplasm"/>
    <property type="evidence" value="ECO:0007669"/>
    <property type="project" value="UniProtKB-ARBA"/>
</dbReference>
<dbReference type="EMBL" id="CABWIF010000010">
    <property type="protein sequence ID" value="VWL92709.1"/>
    <property type="molecule type" value="Genomic_DNA"/>
</dbReference>
<evidence type="ECO:0000256" key="4">
    <source>
        <dbReference type="ARBA" id="ARBA00022980"/>
    </source>
</evidence>
<dbReference type="GO" id="GO:0003735">
    <property type="term" value="F:structural constituent of ribosome"/>
    <property type="evidence" value="ECO:0007669"/>
    <property type="project" value="InterPro"/>
</dbReference>
<dbReference type="SUPFAM" id="SSF53137">
    <property type="entry name" value="Translational machinery components"/>
    <property type="match status" value="1"/>
</dbReference>
<evidence type="ECO:0000256" key="5">
    <source>
        <dbReference type="ARBA" id="ARBA00023274"/>
    </source>
</evidence>
<dbReference type="GeneID" id="92849793"/>
<name>A0A174FYF0_9ACTN</name>
<dbReference type="PANTHER" id="PTHR12899:SF3">
    <property type="entry name" value="LARGE RIBOSOMAL SUBUNIT PROTEIN UL18M"/>
    <property type="match status" value="1"/>
</dbReference>